<evidence type="ECO:0000313" key="2">
    <source>
        <dbReference type="Proteomes" id="UP000054248"/>
    </source>
</evidence>
<evidence type="ECO:0008006" key="3">
    <source>
        <dbReference type="Google" id="ProtNLM"/>
    </source>
</evidence>
<sequence>MDVTCHQPTLQLEFRGHDATECEDFINAVQRHTLSQGKQADDRWIAQFAASCFTRDALRWWTGLEDNVQWSWKLLRKAMLVRYRPLFQGVSGEEAEYFVHMVTERALDEGKYDDSRWTAAFASACLVGDALRWWASLPPNIRKDWDLLQQAILLRFPTIPRRLIPTPAAAAPPPVPAWRSVVRGRILIAIDGDSTCYYVSKQRSPGAFTVITSYSSRALEVEFNSTRQERAILFIPPGQTTNSDTIGMHWAGNDPTSEAK</sequence>
<proteinExistence type="predicted"/>
<gene>
    <name evidence="1" type="ORF">M407DRAFT_28035</name>
</gene>
<dbReference type="OrthoDB" id="3176616at2759"/>
<evidence type="ECO:0000313" key="1">
    <source>
        <dbReference type="EMBL" id="KIO22455.1"/>
    </source>
</evidence>
<reference evidence="2" key="2">
    <citation type="submission" date="2015-01" db="EMBL/GenBank/DDBJ databases">
        <title>Evolutionary Origins and Diversification of the Mycorrhizal Mutualists.</title>
        <authorList>
            <consortium name="DOE Joint Genome Institute"/>
            <consortium name="Mycorrhizal Genomics Consortium"/>
            <person name="Kohler A."/>
            <person name="Kuo A."/>
            <person name="Nagy L.G."/>
            <person name="Floudas D."/>
            <person name="Copeland A."/>
            <person name="Barry K.W."/>
            <person name="Cichocki N."/>
            <person name="Veneault-Fourrey C."/>
            <person name="LaButti K."/>
            <person name="Lindquist E.A."/>
            <person name="Lipzen A."/>
            <person name="Lundell T."/>
            <person name="Morin E."/>
            <person name="Murat C."/>
            <person name="Riley R."/>
            <person name="Ohm R."/>
            <person name="Sun H."/>
            <person name="Tunlid A."/>
            <person name="Henrissat B."/>
            <person name="Grigoriev I.V."/>
            <person name="Hibbett D.S."/>
            <person name="Martin F."/>
        </authorList>
    </citation>
    <scope>NUCLEOTIDE SEQUENCE [LARGE SCALE GENOMIC DNA]</scope>
    <source>
        <strain evidence="2">MUT 4182</strain>
    </source>
</reference>
<reference evidence="1 2" key="1">
    <citation type="submission" date="2014-04" db="EMBL/GenBank/DDBJ databases">
        <authorList>
            <consortium name="DOE Joint Genome Institute"/>
            <person name="Kuo A."/>
            <person name="Girlanda M."/>
            <person name="Perotto S."/>
            <person name="Kohler A."/>
            <person name="Nagy L.G."/>
            <person name="Floudas D."/>
            <person name="Copeland A."/>
            <person name="Barry K.W."/>
            <person name="Cichocki N."/>
            <person name="Veneault-Fourrey C."/>
            <person name="LaButti K."/>
            <person name="Lindquist E.A."/>
            <person name="Lipzen A."/>
            <person name="Lundell T."/>
            <person name="Morin E."/>
            <person name="Murat C."/>
            <person name="Sun H."/>
            <person name="Tunlid A."/>
            <person name="Henrissat B."/>
            <person name="Grigoriev I.V."/>
            <person name="Hibbett D.S."/>
            <person name="Martin F."/>
            <person name="Nordberg H.P."/>
            <person name="Cantor M.N."/>
            <person name="Hua S.X."/>
        </authorList>
    </citation>
    <scope>NUCLEOTIDE SEQUENCE [LARGE SCALE GENOMIC DNA]</scope>
    <source>
        <strain evidence="1 2">MUT 4182</strain>
    </source>
</reference>
<dbReference type="EMBL" id="KN823109">
    <property type="protein sequence ID" value="KIO22455.1"/>
    <property type="molecule type" value="Genomic_DNA"/>
</dbReference>
<accession>A0A0C3Q256</accession>
<protein>
    <recommendedName>
        <fullName evidence="3">Retrotransposon gag domain-containing protein</fullName>
    </recommendedName>
</protein>
<dbReference type="HOGENOM" id="CLU_066292_0_0_1"/>
<dbReference type="AlphaFoldDB" id="A0A0C3Q256"/>
<dbReference type="Proteomes" id="UP000054248">
    <property type="component" value="Unassembled WGS sequence"/>
</dbReference>
<name>A0A0C3Q256_9AGAM</name>
<keyword evidence="2" id="KW-1185">Reference proteome</keyword>
<organism evidence="1 2">
    <name type="scientific">Tulasnella calospora MUT 4182</name>
    <dbReference type="NCBI Taxonomy" id="1051891"/>
    <lineage>
        <taxon>Eukaryota</taxon>
        <taxon>Fungi</taxon>
        <taxon>Dikarya</taxon>
        <taxon>Basidiomycota</taxon>
        <taxon>Agaricomycotina</taxon>
        <taxon>Agaricomycetes</taxon>
        <taxon>Cantharellales</taxon>
        <taxon>Tulasnellaceae</taxon>
        <taxon>Tulasnella</taxon>
    </lineage>
</organism>